<evidence type="ECO:0000259" key="6">
    <source>
        <dbReference type="Pfam" id="PF08546"/>
    </source>
</evidence>
<comment type="catalytic activity">
    <reaction evidence="4">
        <text>(R)-pantoate + NADP(+) = 2-dehydropantoate + NADPH + H(+)</text>
        <dbReference type="Rhea" id="RHEA:16233"/>
        <dbReference type="ChEBI" id="CHEBI:11561"/>
        <dbReference type="ChEBI" id="CHEBI:15378"/>
        <dbReference type="ChEBI" id="CHEBI:15980"/>
        <dbReference type="ChEBI" id="CHEBI:57783"/>
        <dbReference type="ChEBI" id="CHEBI:58349"/>
        <dbReference type="EC" id="1.1.1.169"/>
    </reaction>
</comment>
<keyword evidence="4" id="KW-0566">Pantothenate biosynthesis</keyword>
<dbReference type="Proteomes" id="UP000198733">
    <property type="component" value="Unassembled WGS sequence"/>
</dbReference>
<dbReference type="Pfam" id="PF08546">
    <property type="entry name" value="ApbA_C"/>
    <property type="match status" value="1"/>
</dbReference>
<dbReference type="RefSeq" id="WP_092505561.1">
    <property type="nucleotide sequence ID" value="NZ_FOEH01000005.1"/>
</dbReference>
<sequence length="304" mass="33425">MHIVVLGAGALGSYFGSRWEEAGADVTYLVREKRAKQLHEQGMKVNSTQGNYSVSDPRVVTDVHNIENPGLVFVSVKGYHLTGTLEDLKVLVDKGAFVLPVLNGIEHISVLQDYLGEESVIGGLSFIVATLNDDGHVEHSSEFHKLVFGPLNPKQSDICQQLRELSSKAKLETIYSDSILQELWKKYLFINAFSGITTATDLPIGPVRDNKDTLKVAELILNEMQQLANSYNIEITDEDVAGAKSNLQNFGYDATSSMHQDRRKGQTLELDHLHGGALRLAEAKGLKLPFTEAVHGIIKPFEGA</sequence>
<evidence type="ECO:0000313" key="8">
    <source>
        <dbReference type="Proteomes" id="UP000198733"/>
    </source>
</evidence>
<feature type="domain" description="Ketopantoate reductase C-terminal" evidence="6">
    <location>
        <begin position="179"/>
        <end position="300"/>
    </location>
</feature>
<comment type="similarity">
    <text evidence="1 4">Belongs to the ketopantoate reductase family.</text>
</comment>
<dbReference type="PANTHER" id="PTHR21708">
    <property type="entry name" value="PROBABLE 2-DEHYDROPANTOATE 2-REDUCTASE"/>
    <property type="match status" value="1"/>
</dbReference>
<dbReference type="Pfam" id="PF02558">
    <property type="entry name" value="ApbA"/>
    <property type="match status" value="1"/>
</dbReference>
<evidence type="ECO:0000256" key="4">
    <source>
        <dbReference type="RuleBase" id="RU362068"/>
    </source>
</evidence>
<keyword evidence="3 4" id="KW-0560">Oxidoreductase</keyword>
<proteinExistence type="inferred from homology"/>
<reference evidence="7 8" key="1">
    <citation type="submission" date="2016-10" db="EMBL/GenBank/DDBJ databases">
        <authorList>
            <person name="Varghese N."/>
            <person name="Submissions S."/>
        </authorList>
    </citation>
    <scope>NUCLEOTIDE SEQUENCE [LARGE SCALE GENOMIC DNA]</scope>
    <source>
        <strain evidence="7 8">CGMCC 1.7734</strain>
    </source>
</reference>
<dbReference type="InterPro" id="IPR013332">
    <property type="entry name" value="KPR_N"/>
</dbReference>
<feature type="domain" description="Ketopantoate reductase N-terminal" evidence="5">
    <location>
        <begin position="3"/>
        <end position="152"/>
    </location>
</feature>
<gene>
    <name evidence="7" type="ORF">SAMN05216232_3264</name>
</gene>
<dbReference type="InterPro" id="IPR036291">
    <property type="entry name" value="NAD(P)-bd_dom_sf"/>
</dbReference>
<comment type="caution">
    <text evidence="7">The sequence shown here is derived from an EMBL/GenBank/DDBJ whole genome shotgun (WGS) entry which is preliminary data.</text>
</comment>
<comment type="pathway">
    <text evidence="4">Cofactor biosynthesis; (R)-pantothenate biosynthesis; (R)-pantoate from 3-methyl-2-oxobutanoate: step 2/2.</text>
</comment>
<dbReference type="InterPro" id="IPR003710">
    <property type="entry name" value="ApbA"/>
</dbReference>
<dbReference type="EC" id="1.1.1.169" evidence="4"/>
<organism evidence="7 8">
    <name type="scientific">Virgibacillus subterraneus</name>
    <dbReference type="NCBI Taxonomy" id="621109"/>
    <lineage>
        <taxon>Bacteria</taxon>
        <taxon>Bacillati</taxon>
        <taxon>Bacillota</taxon>
        <taxon>Bacilli</taxon>
        <taxon>Bacillales</taxon>
        <taxon>Bacillaceae</taxon>
        <taxon>Virgibacillus</taxon>
    </lineage>
</organism>
<evidence type="ECO:0000259" key="5">
    <source>
        <dbReference type="Pfam" id="PF02558"/>
    </source>
</evidence>
<dbReference type="PANTHER" id="PTHR21708:SF26">
    <property type="entry name" value="2-DEHYDROPANTOATE 2-REDUCTASE"/>
    <property type="match status" value="1"/>
</dbReference>
<protein>
    <recommendedName>
        <fullName evidence="4">2-dehydropantoate 2-reductase</fullName>
        <ecNumber evidence="4">1.1.1.169</ecNumber>
    </recommendedName>
    <alternativeName>
        <fullName evidence="4">Ketopantoate reductase</fullName>
    </alternativeName>
</protein>
<keyword evidence="2 4" id="KW-0521">NADP</keyword>
<evidence type="ECO:0000313" key="7">
    <source>
        <dbReference type="EMBL" id="SEQ75669.1"/>
    </source>
</evidence>
<dbReference type="InterPro" id="IPR013328">
    <property type="entry name" value="6PGD_dom2"/>
</dbReference>
<evidence type="ECO:0000256" key="3">
    <source>
        <dbReference type="ARBA" id="ARBA00023002"/>
    </source>
</evidence>
<dbReference type="InterPro" id="IPR013752">
    <property type="entry name" value="KPA_reductase"/>
</dbReference>
<dbReference type="Gene3D" id="1.10.1040.10">
    <property type="entry name" value="N-(1-d-carboxylethyl)-l-norvaline Dehydrogenase, domain 2"/>
    <property type="match status" value="1"/>
</dbReference>
<evidence type="ECO:0000256" key="2">
    <source>
        <dbReference type="ARBA" id="ARBA00022857"/>
    </source>
</evidence>
<dbReference type="NCBIfam" id="TIGR00745">
    <property type="entry name" value="apbA_panE"/>
    <property type="match status" value="1"/>
</dbReference>
<dbReference type="SUPFAM" id="SSF51735">
    <property type="entry name" value="NAD(P)-binding Rossmann-fold domains"/>
    <property type="match status" value="1"/>
</dbReference>
<name>A0A1H9IMB7_9BACI</name>
<dbReference type="Gene3D" id="3.40.50.720">
    <property type="entry name" value="NAD(P)-binding Rossmann-like Domain"/>
    <property type="match status" value="1"/>
</dbReference>
<evidence type="ECO:0000256" key="1">
    <source>
        <dbReference type="ARBA" id="ARBA00007870"/>
    </source>
</evidence>
<keyword evidence="8" id="KW-1185">Reference proteome</keyword>
<comment type="function">
    <text evidence="4">Catalyzes the NADPH-dependent reduction of ketopantoate into pantoic acid.</text>
</comment>
<dbReference type="InterPro" id="IPR008927">
    <property type="entry name" value="6-PGluconate_DH-like_C_sf"/>
</dbReference>
<dbReference type="InterPro" id="IPR051402">
    <property type="entry name" value="KPR-Related"/>
</dbReference>
<dbReference type="EMBL" id="FOEH01000005">
    <property type="protein sequence ID" value="SEQ75669.1"/>
    <property type="molecule type" value="Genomic_DNA"/>
</dbReference>
<accession>A0A1H9IMB7</accession>
<dbReference type="SUPFAM" id="SSF48179">
    <property type="entry name" value="6-phosphogluconate dehydrogenase C-terminal domain-like"/>
    <property type="match status" value="1"/>
</dbReference>